<evidence type="ECO:0000256" key="3">
    <source>
        <dbReference type="SAM" id="Coils"/>
    </source>
</evidence>
<evidence type="ECO:0000256" key="2">
    <source>
        <dbReference type="ARBA" id="ARBA00023054"/>
    </source>
</evidence>
<evidence type="ECO:0000256" key="1">
    <source>
        <dbReference type="ARBA" id="ARBA00022754"/>
    </source>
</evidence>
<keyword evidence="7" id="KW-1185">Reference proteome</keyword>
<dbReference type="InterPro" id="IPR002957">
    <property type="entry name" value="Keratin_I"/>
</dbReference>
<dbReference type="Ensembl" id="ENSHHUT00000010668.1">
    <property type="protein sequence ID" value="ENSHHUP00000010336.1"/>
    <property type="gene ID" value="ENSHHUG00000006226.1"/>
</dbReference>
<evidence type="ECO:0000259" key="5">
    <source>
        <dbReference type="PROSITE" id="PS51842"/>
    </source>
</evidence>
<dbReference type="PROSITE" id="PS51842">
    <property type="entry name" value="IF_ROD_2"/>
    <property type="match status" value="1"/>
</dbReference>
<feature type="domain" description="IF rod" evidence="5">
    <location>
        <begin position="61"/>
        <end position="368"/>
    </location>
</feature>
<sequence length="425" mass="47535">THSSLLRPDSKHISTMRGGSVYGGAGGSGVRISSASRTFSAGSEAGGSSNLANAVYLNENKKDTMQNLNDRLASYLDKVRSLEKANADLEVKIHQFLEKKATPEAHDCTAFKVVISKLQNQIFDATHMNRGFYLAIDNAKLAADDFQVKYENELATTQCVEADIAGLRRVRDELTIGGSNLEMAVEELKEELVHLKKNHKEEVKALQAQVGCQTVNVEVDAAPQEDLTKVMAEIREHYDAVAAKNHKELESWFNAKKAVACSTETVQSSQSKITEVKRIMQSLEIEFQSELSMNASLEGTLADTQNRYANMLSSYQMQVTSLEGHLGQIRGDLERQGQEYQMLLDIKTRLEMEITEYRRLLDGEMTNQERHILKRGLHRTEHNPSDAYCQPFSESVIQLGCVNLYLGIYVSPLIPSERFVNKTKP</sequence>
<proteinExistence type="predicted"/>
<evidence type="ECO:0000313" key="6">
    <source>
        <dbReference type="Ensembl" id="ENSHHUP00000010336.1"/>
    </source>
</evidence>
<dbReference type="Gene3D" id="1.20.5.170">
    <property type="match status" value="1"/>
</dbReference>
<dbReference type="Gene3D" id="1.20.5.500">
    <property type="entry name" value="Single helix bin"/>
    <property type="match status" value="1"/>
</dbReference>
<dbReference type="InterPro" id="IPR039008">
    <property type="entry name" value="IF_rod_dom"/>
</dbReference>
<dbReference type="STRING" id="62062.ENSHHUP00000010336"/>
<dbReference type="GeneTree" id="ENSGT00950000182969"/>
<dbReference type="PRINTS" id="PR01248">
    <property type="entry name" value="TYPE1KERATIN"/>
</dbReference>
<dbReference type="AlphaFoldDB" id="A0A4W5KEF6"/>
<feature type="coiled-coil region" evidence="3">
    <location>
        <begin position="58"/>
        <end position="99"/>
    </location>
</feature>
<organism evidence="6 7">
    <name type="scientific">Hucho hucho</name>
    <name type="common">huchen</name>
    <dbReference type="NCBI Taxonomy" id="62062"/>
    <lineage>
        <taxon>Eukaryota</taxon>
        <taxon>Metazoa</taxon>
        <taxon>Chordata</taxon>
        <taxon>Craniata</taxon>
        <taxon>Vertebrata</taxon>
        <taxon>Euteleostomi</taxon>
        <taxon>Actinopterygii</taxon>
        <taxon>Neopterygii</taxon>
        <taxon>Teleostei</taxon>
        <taxon>Protacanthopterygii</taxon>
        <taxon>Salmoniformes</taxon>
        <taxon>Salmonidae</taxon>
        <taxon>Salmoninae</taxon>
        <taxon>Hucho</taxon>
    </lineage>
</organism>
<reference evidence="6" key="3">
    <citation type="submission" date="2025-09" db="UniProtKB">
        <authorList>
            <consortium name="Ensembl"/>
        </authorList>
    </citation>
    <scope>IDENTIFICATION</scope>
</reference>
<dbReference type="FunFam" id="1.20.5.170:FF:000002">
    <property type="entry name" value="Type I keratin KA11"/>
    <property type="match status" value="1"/>
</dbReference>
<reference evidence="6" key="2">
    <citation type="submission" date="2025-08" db="UniProtKB">
        <authorList>
            <consortium name="Ensembl"/>
        </authorList>
    </citation>
    <scope>IDENTIFICATION</scope>
</reference>
<dbReference type="Pfam" id="PF00038">
    <property type="entry name" value="Filament"/>
    <property type="match status" value="1"/>
</dbReference>
<dbReference type="PANTHER" id="PTHR23239:SF367">
    <property type="entry name" value="KERATIN 15-RELATED"/>
    <property type="match status" value="1"/>
</dbReference>
<dbReference type="GO" id="GO:0005198">
    <property type="term" value="F:structural molecule activity"/>
    <property type="evidence" value="ECO:0007669"/>
    <property type="project" value="InterPro"/>
</dbReference>
<reference evidence="7" key="1">
    <citation type="submission" date="2018-06" db="EMBL/GenBank/DDBJ databases">
        <title>Genome assembly of Danube salmon.</title>
        <authorList>
            <person name="Macqueen D.J."/>
            <person name="Gundappa M.K."/>
        </authorList>
    </citation>
    <scope>NUCLEOTIDE SEQUENCE [LARGE SCALE GENOMIC DNA]</scope>
</reference>
<dbReference type="Proteomes" id="UP000314982">
    <property type="component" value="Unassembled WGS sequence"/>
</dbReference>
<dbReference type="Gene3D" id="1.20.5.1160">
    <property type="entry name" value="Vasodilator-stimulated phosphoprotein"/>
    <property type="match status" value="1"/>
</dbReference>
<name>A0A4W5KEF6_9TELE</name>
<dbReference type="GO" id="GO:0005882">
    <property type="term" value="C:intermediate filament"/>
    <property type="evidence" value="ECO:0007669"/>
    <property type="project" value="UniProtKB-KW"/>
</dbReference>
<feature type="coiled-coil region" evidence="3">
    <location>
        <begin position="178"/>
        <end position="209"/>
    </location>
</feature>
<accession>A0A4W5KEF6</accession>
<dbReference type="PANTHER" id="PTHR23239">
    <property type="entry name" value="INTERMEDIATE FILAMENT"/>
    <property type="match status" value="1"/>
</dbReference>
<feature type="region of interest" description="Disordered" evidence="4">
    <location>
        <begin position="1"/>
        <end position="20"/>
    </location>
</feature>
<protein>
    <recommendedName>
        <fullName evidence="5">IF rod domain-containing protein</fullName>
    </recommendedName>
</protein>
<evidence type="ECO:0000313" key="7">
    <source>
        <dbReference type="Proteomes" id="UP000314982"/>
    </source>
</evidence>
<dbReference type="SUPFAM" id="SSF64593">
    <property type="entry name" value="Intermediate filament protein, coiled coil region"/>
    <property type="match status" value="2"/>
</dbReference>
<keyword evidence="1" id="KW-0403">Intermediate filament</keyword>
<dbReference type="SMART" id="SM01391">
    <property type="entry name" value="Filament"/>
    <property type="match status" value="1"/>
</dbReference>
<evidence type="ECO:0000256" key="4">
    <source>
        <dbReference type="SAM" id="MobiDB-lite"/>
    </source>
</evidence>
<keyword evidence="2 3" id="KW-0175">Coiled coil</keyword>